<comment type="pathway">
    <text evidence="5">Cofactor metabolism; pyridoxal 5'-phosphate salvage; pyridoxal 5'-phosphate from pyridoxamine 5'-phosphate: step 1/1.</text>
</comment>
<evidence type="ECO:0000256" key="7">
    <source>
        <dbReference type="PIRSR" id="PIRSR000190-2"/>
    </source>
</evidence>
<dbReference type="AlphaFoldDB" id="A0A432WZ56"/>
<comment type="similarity">
    <text evidence="1 5">Belongs to the pyridoxamine 5'-phosphate oxidase family.</text>
</comment>
<dbReference type="Gene3D" id="2.30.110.10">
    <property type="entry name" value="Electron Transport, Fmn-binding Protein, Chain A"/>
    <property type="match status" value="1"/>
</dbReference>
<feature type="binding site" evidence="5 6">
    <location>
        <position position="123"/>
    </location>
    <ligand>
        <name>substrate</name>
    </ligand>
</feature>
<gene>
    <name evidence="5 10" type="primary">pdxH</name>
    <name evidence="10" type="ORF">CWE15_09925</name>
</gene>
<protein>
    <recommendedName>
        <fullName evidence="5">Pyridoxine/pyridoxamine 5'-phosphate oxidase</fullName>
        <ecNumber evidence="5">1.4.3.5</ecNumber>
    </recommendedName>
    <alternativeName>
        <fullName evidence="5">PNP/PMP oxidase</fullName>
        <shortName evidence="5">PNPOx</shortName>
    </alternativeName>
    <alternativeName>
        <fullName evidence="5">Pyridoxal 5'-phosphate synthase</fullName>
    </alternativeName>
</protein>
<comment type="caution">
    <text evidence="10">The sequence shown here is derived from an EMBL/GenBank/DDBJ whole genome shotgun (WGS) entry which is preliminary data.</text>
</comment>
<dbReference type="InterPro" id="IPR000659">
    <property type="entry name" value="Pyridox_Oxase"/>
</dbReference>
<feature type="binding site" evidence="5 7">
    <location>
        <position position="105"/>
    </location>
    <ligand>
        <name>FMN</name>
        <dbReference type="ChEBI" id="CHEBI:58210"/>
    </ligand>
</feature>
<feature type="binding site" evidence="5 7">
    <location>
        <begin position="140"/>
        <end position="141"/>
    </location>
    <ligand>
        <name>FMN</name>
        <dbReference type="ChEBI" id="CHEBI:58210"/>
    </ligand>
</feature>
<dbReference type="RefSeq" id="WP_126757930.1">
    <property type="nucleotide sequence ID" value="NZ_PIPQ01000007.1"/>
</dbReference>
<comment type="caution">
    <text evidence="5">Lacks conserved residue(s) required for the propagation of feature annotation.</text>
</comment>
<evidence type="ECO:0000256" key="2">
    <source>
        <dbReference type="ARBA" id="ARBA00022630"/>
    </source>
</evidence>
<feature type="binding site" evidence="5 6">
    <location>
        <position position="66"/>
    </location>
    <ligand>
        <name>substrate</name>
    </ligand>
</feature>
<evidence type="ECO:0000256" key="3">
    <source>
        <dbReference type="ARBA" id="ARBA00022643"/>
    </source>
</evidence>
<keyword evidence="3 5" id="KW-0288">FMN</keyword>
<organism evidence="10 11">
    <name type="scientific">Aliidiomarina taiwanensis</name>
    <dbReference type="NCBI Taxonomy" id="946228"/>
    <lineage>
        <taxon>Bacteria</taxon>
        <taxon>Pseudomonadati</taxon>
        <taxon>Pseudomonadota</taxon>
        <taxon>Gammaproteobacteria</taxon>
        <taxon>Alteromonadales</taxon>
        <taxon>Idiomarinaceae</taxon>
        <taxon>Aliidiomarina</taxon>
    </lineage>
</organism>
<evidence type="ECO:0000259" key="8">
    <source>
        <dbReference type="Pfam" id="PF01243"/>
    </source>
</evidence>
<feature type="binding site" evidence="5 7">
    <location>
        <begin position="61"/>
        <end position="66"/>
    </location>
    <ligand>
        <name>FMN</name>
        <dbReference type="ChEBI" id="CHEBI:58210"/>
    </ligand>
</feature>
<dbReference type="EMBL" id="PIPQ01000007">
    <property type="protein sequence ID" value="RUO39053.1"/>
    <property type="molecule type" value="Genomic_DNA"/>
</dbReference>
<evidence type="ECO:0000256" key="4">
    <source>
        <dbReference type="ARBA" id="ARBA00023002"/>
    </source>
</evidence>
<dbReference type="SUPFAM" id="SSF50475">
    <property type="entry name" value="FMN-binding split barrel"/>
    <property type="match status" value="1"/>
</dbReference>
<comment type="function">
    <text evidence="5">Catalyzes the oxidation of either pyridoxine 5'-phosphate (PNP) or pyridoxamine 5'-phosphate (PMP) into pyridoxal 5'-phosphate (PLP).</text>
</comment>
<dbReference type="GO" id="GO:0008615">
    <property type="term" value="P:pyridoxine biosynthetic process"/>
    <property type="evidence" value="ECO:0007669"/>
    <property type="project" value="UniProtKB-UniRule"/>
</dbReference>
<dbReference type="EC" id="1.4.3.5" evidence="5"/>
<comment type="catalytic activity">
    <reaction evidence="5">
        <text>pyridoxine 5'-phosphate + O2 = pyridoxal 5'-phosphate + H2O2</text>
        <dbReference type="Rhea" id="RHEA:15149"/>
        <dbReference type="ChEBI" id="CHEBI:15379"/>
        <dbReference type="ChEBI" id="CHEBI:16240"/>
        <dbReference type="ChEBI" id="CHEBI:58589"/>
        <dbReference type="ChEBI" id="CHEBI:597326"/>
        <dbReference type="EC" id="1.4.3.5"/>
    </reaction>
</comment>
<comment type="pathway">
    <text evidence="5">Cofactor metabolism; pyridoxal 5'-phosphate salvage; pyridoxal 5'-phosphate from pyridoxine 5'-phosphate: step 1/1.</text>
</comment>
<feature type="binding site" evidence="5 7">
    <location>
        <begin position="76"/>
        <end position="77"/>
    </location>
    <ligand>
        <name>FMN</name>
        <dbReference type="ChEBI" id="CHEBI:58210"/>
    </ligand>
</feature>
<keyword evidence="2 5" id="KW-0285">Flavoprotein</keyword>
<evidence type="ECO:0000256" key="1">
    <source>
        <dbReference type="ARBA" id="ARBA00007301"/>
    </source>
</evidence>
<feature type="domain" description="Pyridoxine 5'-phosphate oxidase dimerisation C-terminal" evidence="9">
    <location>
        <begin position="173"/>
        <end position="214"/>
    </location>
</feature>
<dbReference type="PANTHER" id="PTHR10851">
    <property type="entry name" value="PYRIDOXINE-5-PHOSPHATE OXIDASE"/>
    <property type="match status" value="1"/>
</dbReference>
<evidence type="ECO:0000259" key="9">
    <source>
        <dbReference type="Pfam" id="PF10590"/>
    </source>
</evidence>
<dbReference type="Pfam" id="PF01243">
    <property type="entry name" value="PNPOx_N"/>
    <property type="match status" value="1"/>
</dbReference>
<reference evidence="10 11" key="1">
    <citation type="journal article" date="2011" name="Front. Microbiol.">
        <title>Genomic signatures of strain selection and enhancement in Bacillus atrophaeus var. globigii, a historical biowarfare simulant.</title>
        <authorList>
            <person name="Gibbons H.S."/>
            <person name="Broomall S.M."/>
            <person name="McNew L.A."/>
            <person name="Daligault H."/>
            <person name="Chapman C."/>
            <person name="Bruce D."/>
            <person name="Karavis M."/>
            <person name="Krepps M."/>
            <person name="McGregor P.A."/>
            <person name="Hong C."/>
            <person name="Park K.H."/>
            <person name="Akmal A."/>
            <person name="Feldman A."/>
            <person name="Lin J.S."/>
            <person name="Chang W.E."/>
            <person name="Higgs B.W."/>
            <person name="Demirev P."/>
            <person name="Lindquist J."/>
            <person name="Liem A."/>
            <person name="Fochler E."/>
            <person name="Read T.D."/>
            <person name="Tapia R."/>
            <person name="Johnson S."/>
            <person name="Bishop-Lilly K.A."/>
            <person name="Detter C."/>
            <person name="Han C."/>
            <person name="Sozhamannan S."/>
            <person name="Rosenzweig C.N."/>
            <person name="Skowronski E.W."/>
        </authorList>
    </citation>
    <scope>NUCLEOTIDE SEQUENCE [LARGE SCALE GENOMIC DNA]</scope>
    <source>
        <strain evidence="10 11">AIT1</strain>
    </source>
</reference>
<feature type="binding site" evidence="5 6">
    <location>
        <position position="131"/>
    </location>
    <ligand>
        <name>substrate</name>
    </ligand>
</feature>
<accession>A0A432WZ56</accession>
<dbReference type="InterPro" id="IPR019576">
    <property type="entry name" value="Pyridoxamine_oxidase_dimer_C"/>
</dbReference>
<keyword evidence="11" id="KW-1185">Reference proteome</keyword>
<evidence type="ECO:0000313" key="10">
    <source>
        <dbReference type="EMBL" id="RUO39053.1"/>
    </source>
</evidence>
<dbReference type="GO" id="GO:0004733">
    <property type="term" value="F:pyridoxamine phosphate oxidase activity"/>
    <property type="evidence" value="ECO:0007669"/>
    <property type="project" value="UniProtKB-UniRule"/>
</dbReference>
<sequence>MSIDKIRREYDRNALHQDHLHPEPHEQFKLWFDAAVNSKELIDPTAMLLATYHPQHFLSQRIVLLKGSSPEGYVFYTNYNSNKAQTLLSTPQCNLHFAWLPLERQVSISGVAEKLSDADNDTYFASRPRNSQLAAWASEQSKPIADRHALDTQFHALEERFKDEPSIPRPPHWGGFIVKPTQYEFWQGAKARLHDRFVYTRLADNTWQQQRLQP</sequence>
<evidence type="ECO:0000313" key="11">
    <source>
        <dbReference type="Proteomes" id="UP000286976"/>
    </source>
</evidence>
<feature type="binding site" evidence="5 6">
    <location>
        <begin position="192"/>
        <end position="194"/>
    </location>
    <ligand>
        <name>substrate</name>
    </ligand>
</feature>
<dbReference type="PANTHER" id="PTHR10851:SF0">
    <property type="entry name" value="PYRIDOXINE-5'-PHOSPHATE OXIDASE"/>
    <property type="match status" value="1"/>
</dbReference>
<dbReference type="InterPro" id="IPR011576">
    <property type="entry name" value="Pyridox_Oxase_N"/>
</dbReference>
<comment type="cofactor">
    <cofactor evidence="5 7">
        <name>FMN</name>
        <dbReference type="ChEBI" id="CHEBI:58210"/>
    </cofactor>
    <text evidence="5 7">Binds 1 FMN per subunit.</text>
</comment>
<dbReference type="NCBIfam" id="NF004231">
    <property type="entry name" value="PRK05679.1"/>
    <property type="match status" value="1"/>
</dbReference>
<dbReference type="InterPro" id="IPR019740">
    <property type="entry name" value="Pyridox_Oxase_CS"/>
</dbReference>
<feature type="binding site" evidence="5 7">
    <location>
        <position position="83"/>
    </location>
    <ligand>
        <name>FMN</name>
        <dbReference type="ChEBI" id="CHEBI:58210"/>
    </ligand>
</feature>
<comment type="subunit">
    <text evidence="5">Homodimer.</text>
</comment>
<dbReference type="OrthoDB" id="9780392at2"/>
<evidence type="ECO:0000256" key="5">
    <source>
        <dbReference type="HAMAP-Rule" id="MF_01629"/>
    </source>
</evidence>
<dbReference type="HAMAP" id="MF_01629">
    <property type="entry name" value="PdxH"/>
    <property type="match status" value="1"/>
</dbReference>
<dbReference type="NCBIfam" id="TIGR00558">
    <property type="entry name" value="pdxH"/>
    <property type="match status" value="1"/>
</dbReference>
<name>A0A432WZ56_9GAMM</name>
<feature type="domain" description="Pyridoxamine 5'-phosphate oxidase N-terminal" evidence="8">
    <location>
        <begin position="41"/>
        <end position="157"/>
    </location>
</feature>
<feature type="binding site" evidence="5 7">
    <location>
        <position position="196"/>
    </location>
    <ligand>
        <name>FMN</name>
        <dbReference type="ChEBI" id="CHEBI:58210"/>
    </ligand>
</feature>
<feature type="binding site" evidence="5 6">
    <location>
        <position position="127"/>
    </location>
    <ligand>
        <name>substrate</name>
    </ligand>
</feature>
<dbReference type="Proteomes" id="UP000286976">
    <property type="component" value="Unassembled WGS sequence"/>
</dbReference>
<dbReference type="UniPathway" id="UPA01068">
    <property type="reaction ID" value="UER00304"/>
</dbReference>
<dbReference type="PIRSF" id="PIRSF000190">
    <property type="entry name" value="Pyd_amn-ph_oxd"/>
    <property type="match status" value="1"/>
</dbReference>
<proteinExistence type="inferred from homology"/>
<dbReference type="PROSITE" id="PS01064">
    <property type="entry name" value="PYRIDOX_OXIDASE"/>
    <property type="match status" value="1"/>
</dbReference>
<comment type="catalytic activity">
    <reaction evidence="5">
        <text>pyridoxamine 5'-phosphate + O2 + H2O = pyridoxal 5'-phosphate + H2O2 + NH4(+)</text>
        <dbReference type="Rhea" id="RHEA:15817"/>
        <dbReference type="ChEBI" id="CHEBI:15377"/>
        <dbReference type="ChEBI" id="CHEBI:15379"/>
        <dbReference type="ChEBI" id="CHEBI:16240"/>
        <dbReference type="ChEBI" id="CHEBI:28938"/>
        <dbReference type="ChEBI" id="CHEBI:58451"/>
        <dbReference type="ChEBI" id="CHEBI:597326"/>
        <dbReference type="EC" id="1.4.3.5"/>
    </reaction>
</comment>
<keyword evidence="5" id="KW-0664">Pyridoxine biosynthesis</keyword>
<dbReference type="InterPro" id="IPR012349">
    <property type="entry name" value="Split_barrel_FMN-bd"/>
</dbReference>
<evidence type="ECO:0000256" key="6">
    <source>
        <dbReference type="PIRSR" id="PIRSR000190-1"/>
    </source>
</evidence>
<feature type="binding site" evidence="5 7">
    <location>
        <position position="186"/>
    </location>
    <ligand>
        <name>FMN</name>
        <dbReference type="ChEBI" id="CHEBI:58210"/>
    </ligand>
</feature>
<keyword evidence="4 5" id="KW-0560">Oxidoreductase</keyword>
<dbReference type="Pfam" id="PF10590">
    <property type="entry name" value="PNP_phzG_C"/>
    <property type="match status" value="1"/>
</dbReference>
<feature type="binding site" evidence="6">
    <location>
        <begin position="7"/>
        <end position="10"/>
    </location>
    <ligand>
        <name>substrate</name>
    </ligand>
</feature>
<dbReference type="GO" id="GO:0010181">
    <property type="term" value="F:FMN binding"/>
    <property type="evidence" value="ECO:0007669"/>
    <property type="project" value="UniProtKB-UniRule"/>
</dbReference>